<dbReference type="EMBL" id="VIGI01000006">
    <property type="protein sequence ID" value="KAB8299140.1"/>
    <property type="molecule type" value="Genomic_DNA"/>
</dbReference>
<name>A0A5N6K8Q6_MONLA</name>
<proteinExistence type="predicted"/>
<protein>
    <submittedName>
        <fullName evidence="2">Uncharacterized protein</fullName>
    </submittedName>
</protein>
<accession>A0A5N6K8Q6</accession>
<feature type="compositionally biased region" description="Basic and acidic residues" evidence="1">
    <location>
        <begin position="576"/>
        <end position="589"/>
    </location>
</feature>
<gene>
    <name evidence="2" type="ORF">EYC80_001247</name>
</gene>
<dbReference type="AlphaFoldDB" id="A0A5N6K8Q6"/>
<dbReference type="OrthoDB" id="2922289at2759"/>
<evidence type="ECO:0000256" key="1">
    <source>
        <dbReference type="SAM" id="MobiDB-lite"/>
    </source>
</evidence>
<dbReference type="PANTHER" id="PTHR40788:SF2">
    <property type="entry name" value="CLR5 DOMAIN-CONTAINING PROTEIN"/>
    <property type="match status" value="1"/>
</dbReference>
<reference evidence="2 3" key="1">
    <citation type="submission" date="2019-06" db="EMBL/GenBank/DDBJ databases">
        <title>Genome Sequence of the Brown Rot Fungal Pathogen Monilinia laxa.</title>
        <authorList>
            <person name="De Miccolis Angelini R.M."/>
            <person name="Landi L."/>
            <person name="Abate D."/>
            <person name="Pollastro S."/>
            <person name="Romanazzi G."/>
            <person name="Faretra F."/>
        </authorList>
    </citation>
    <scope>NUCLEOTIDE SEQUENCE [LARGE SCALE GENOMIC DNA]</scope>
    <source>
        <strain evidence="2 3">Mlax316</strain>
    </source>
</reference>
<evidence type="ECO:0000313" key="3">
    <source>
        <dbReference type="Proteomes" id="UP000326757"/>
    </source>
</evidence>
<sequence>MAVPAGNIQGFMENFWDTHGIPHPSSTPDLDVVRQEGRERSTEVLSHWNRLKNLLERHEEVIRKRWMKKSKVQKSKIILQAWPGLSATHRPEFKALIEEGSQARSEGTRFRDAYIWPYLNVEDLVRGKAFLLLINSRGRHPPHVFAHSDYKATYIGNVSGAVMPAFLDFHTMLLEGETAETYGRLVSWEEDEDVPMNTITGLAHRPRMGLKILEIQQRLLHFLVKCCEALLHDIYADLLISEASIKPEPPPLKDNSEWSTIASVAAEAPYRLPSQLDFNRLKDIVEARRMNAEDYIRDLREDPGYFGDVLGDVSEHRLVRLLDTFEIQSTLFDKPHFWEDIIENVVGDAYKALIVWDDIGQQLTRLASLQTKYASEMTPKKQLPPEYMQALLTLRYSLTQMQRKPLDDLKIAVYASPPFRSQFMREPEVSGSIKLRVQNKVEEDPMMWLLNTLWDDQQLMFLTLPNLVDEIENRIERDPSEKAKFSALVTRIFSDLGLMTRIYHELEIYLPWAAGYKSEFRKYKDEIEKDFPKRLSLLDSMDCNIEATGLVKFKSPDKGHFYYPSNQRRNKQNTESMRKAEHNLDEPKNKARRSNAPSEPSSIPQLDSSDTTKFIAPKPKTRGTAIATKPSTSITPTATVTSTPDPRPTFKLKARAFKVFRVLFWQPHQNDLPGEISWADFLYAMSSTGFAAEKLYGSMWQFTPITLDVERSIQFYEPHPSSKIAVHIARRMGRRLTRSYGWSGAMFTLE</sequence>
<dbReference type="PANTHER" id="PTHR40788">
    <property type="entry name" value="CLR5 DOMAIN-CONTAINING PROTEIN-RELATED"/>
    <property type="match status" value="1"/>
</dbReference>
<feature type="compositionally biased region" description="Polar residues" evidence="1">
    <location>
        <begin position="595"/>
        <end position="612"/>
    </location>
</feature>
<feature type="region of interest" description="Disordered" evidence="1">
    <location>
        <begin position="561"/>
        <end position="617"/>
    </location>
</feature>
<evidence type="ECO:0000313" key="2">
    <source>
        <dbReference type="EMBL" id="KAB8299140.1"/>
    </source>
</evidence>
<comment type="caution">
    <text evidence="2">The sequence shown here is derived from an EMBL/GenBank/DDBJ whole genome shotgun (WGS) entry which is preliminary data.</text>
</comment>
<keyword evidence="3" id="KW-1185">Reference proteome</keyword>
<organism evidence="2 3">
    <name type="scientific">Monilinia laxa</name>
    <name type="common">Brown rot fungus</name>
    <name type="synonym">Sclerotinia laxa</name>
    <dbReference type="NCBI Taxonomy" id="61186"/>
    <lineage>
        <taxon>Eukaryota</taxon>
        <taxon>Fungi</taxon>
        <taxon>Dikarya</taxon>
        <taxon>Ascomycota</taxon>
        <taxon>Pezizomycotina</taxon>
        <taxon>Leotiomycetes</taxon>
        <taxon>Helotiales</taxon>
        <taxon>Sclerotiniaceae</taxon>
        <taxon>Monilinia</taxon>
    </lineage>
</organism>
<dbReference type="Proteomes" id="UP000326757">
    <property type="component" value="Unassembled WGS sequence"/>
</dbReference>